<feature type="transmembrane region" description="Helical" evidence="2">
    <location>
        <begin position="233"/>
        <end position="255"/>
    </location>
</feature>
<feature type="transmembrane region" description="Helical" evidence="2">
    <location>
        <begin position="275"/>
        <end position="299"/>
    </location>
</feature>
<evidence type="ECO:0000313" key="4">
    <source>
        <dbReference type="Proteomes" id="UP000635606"/>
    </source>
</evidence>
<keyword evidence="4" id="KW-1185">Reference proteome</keyword>
<feature type="region of interest" description="Disordered" evidence="1">
    <location>
        <begin position="304"/>
        <end position="326"/>
    </location>
</feature>
<reference evidence="3" key="1">
    <citation type="submission" date="2021-01" db="EMBL/GenBank/DDBJ databases">
        <title>Whole genome shotgun sequence of Virgisporangium ochraceum NBRC 16418.</title>
        <authorList>
            <person name="Komaki H."/>
            <person name="Tamura T."/>
        </authorList>
    </citation>
    <scope>NUCLEOTIDE SEQUENCE</scope>
    <source>
        <strain evidence="3">NBRC 16418</strain>
    </source>
</reference>
<evidence type="ECO:0000313" key="3">
    <source>
        <dbReference type="EMBL" id="GIJ74404.1"/>
    </source>
</evidence>
<keyword evidence="2" id="KW-0812">Transmembrane</keyword>
<feature type="transmembrane region" description="Helical" evidence="2">
    <location>
        <begin position="192"/>
        <end position="212"/>
    </location>
</feature>
<proteinExistence type="predicted"/>
<dbReference type="EMBL" id="BOPH01000134">
    <property type="protein sequence ID" value="GIJ74404.1"/>
    <property type="molecule type" value="Genomic_DNA"/>
</dbReference>
<dbReference type="AlphaFoldDB" id="A0A8J4A299"/>
<sequence>MPLDLRTRWAARPRANPWVARVRAVDWRPLLVALFVAVLLGLAGGSLGQWIGWRTAGSLPTDAEAEAIARLALAGPVPPPERRDEFFGYDRNDAYGPGYVRFTMPADPAAASFPWQAKDIRVRLDTAGWAVDRTWAIDGPDEKSDPSRRASSDRAERVEGLIFVADKGDWRVRYLAGPGDEARLEIVRVAPIAVPAGGALGFLVFAGVGWLIGQRAARRFSHLGGFARRCARWLLLGSVLGMLAPLALTLVRLGAGHAQLSSPQIPLWTAFAEPVLMPLAVAAVILLCAAGAVVAGASVPEPAPAEPLEPALEGEPEMNEPLREGN</sequence>
<organism evidence="3 4">
    <name type="scientific">Virgisporangium ochraceum</name>
    <dbReference type="NCBI Taxonomy" id="65505"/>
    <lineage>
        <taxon>Bacteria</taxon>
        <taxon>Bacillati</taxon>
        <taxon>Actinomycetota</taxon>
        <taxon>Actinomycetes</taxon>
        <taxon>Micromonosporales</taxon>
        <taxon>Micromonosporaceae</taxon>
        <taxon>Virgisporangium</taxon>
    </lineage>
</organism>
<protein>
    <submittedName>
        <fullName evidence="3">Uncharacterized protein</fullName>
    </submittedName>
</protein>
<evidence type="ECO:0000256" key="1">
    <source>
        <dbReference type="SAM" id="MobiDB-lite"/>
    </source>
</evidence>
<accession>A0A8J4A299</accession>
<keyword evidence="2" id="KW-0472">Membrane</keyword>
<dbReference type="RefSeq" id="WP_203934204.1">
    <property type="nucleotide sequence ID" value="NZ_BOPH01000134.1"/>
</dbReference>
<name>A0A8J4A299_9ACTN</name>
<keyword evidence="2" id="KW-1133">Transmembrane helix</keyword>
<dbReference type="Proteomes" id="UP000635606">
    <property type="component" value="Unassembled WGS sequence"/>
</dbReference>
<evidence type="ECO:0000256" key="2">
    <source>
        <dbReference type="SAM" id="Phobius"/>
    </source>
</evidence>
<comment type="caution">
    <text evidence="3">The sequence shown here is derived from an EMBL/GenBank/DDBJ whole genome shotgun (WGS) entry which is preliminary data.</text>
</comment>
<gene>
    <name evidence="3" type="ORF">Voc01_093210</name>
</gene>